<dbReference type="SUPFAM" id="SSF53955">
    <property type="entry name" value="Lysozyme-like"/>
    <property type="match status" value="1"/>
</dbReference>
<dbReference type="EMBL" id="QWJJ01000014">
    <property type="protein sequence ID" value="RII37851.1"/>
    <property type="molecule type" value="Genomic_DNA"/>
</dbReference>
<dbReference type="Pfam" id="PF05838">
    <property type="entry name" value="Glyco_hydro_108"/>
    <property type="match status" value="1"/>
</dbReference>
<name>A0A399IXV2_9RHOB</name>
<proteinExistence type="predicted"/>
<reference evidence="3 4" key="1">
    <citation type="submission" date="2018-08" db="EMBL/GenBank/DDBJ databases">
        <title>Pseudooceanicola sediminis CY03 in the family Rhodobacteracea.</title>
        <authorList>
            <person name="Zhang Y.-J."/>
        </authorList>
    </citation>
    <scope>NUCLEOTIDE SEQUENCE [LARGE SCALE GENOMIC DNA]</scope>
    <source>
        <strain evidence="3 4">CY03</strain>
    </source>
</reference>
<dbReference type="Proteomes" id="UP000265848">
    <property type="component" value="Unassembled WGS sequence"/>
</dbReference>
<sequence>MRKNYQLIQSWIGLSEGGYVHHPDDPGGATNLRVLDRDACPGRPHAPGGEPVCRSGRDPEASGTVLQLHRATVG</sequence>
<gene>
    <name evidence="3" type="ORF">DL237_15765</name>
</gene>
<protein>
    <recommendedName>
        <fullName evidence="2">TtsA-like Glycoside hydrolase family 108 domain-containing protein</fullName>
    </recommendedName>
</protein>
<feature type="domain" description="TtsA-like Glycoside hydrolase family 108" evidence="2">
    <location>
        <begin position="12"/>
        <end position="32"/>
    </location>
</feature>
<dbReference type="AlphaFoldDB" id="A0A399IXV2"/>
<dbReference type="Gene3D" id="1.20.141.10">
    <property type="entry name" value="Chitosanase, subunit A, domain 1"/>
    <property type="match status" value="1"/>
</dbReference>
<accession>A0A399IXV2</accession>
<evidence type="ECO:0000256" key="1">
    <source>
        <dbReference type="SAM" id="MobiDB-lite"/>
    </source>
</evidence>
<evidence type="ECO:0000313" key="3">
    <source>
        <dbReference type="EMBL" id="RII37851.1"/>
    </source>
</evidence>
<feature type="region of interest" description="Disordered" evidence="1">
    <location>
        <begin position="43"/>
        <end position="74"/>
    </location>
</feature>
<comment type="caution">
    <text evidence="3">The sequence shown here is derived from an EMBL/GenBank/DDBJ whole genome shotgun (WGS) entry which is preliminary data.</text>
</comment>
<evidence type="ECO:0000259" key="2">
    <source>
        <dbReference type="Pfam" id="PF05838"/>
    </source>
</evidence>
<dbReference type="InterPro" id="IPR008565">
    <property type="entry name" value="TtsA-like_GH18_dom"/>
</dbReference>
<keyword evidence="4" id="KW-1185">Reference proteome</keyword>
<evidence type="ECO:0000313" key="4">
    <source>
        <dbReference type="Proteomes" id="UP000265848"/>
    </source>
</evidence>
<organism evidence="3 4">
    <name type="scientific">Pseudooceanicola sediminis</name>
    <dbReference type="NCBI Taxonomy" id="2211117"/>
    <lineage>
        <taxon>Bacteria</taxon>
        <taxon>Pseudomonadati</taxon>
        <taxon>Pseudomonadota</taxon>
        <taxon>Alphaproteobacteria</taxon>
        <taxon>Rhodobacterales</taxon>
        <taxon>Paracoccaceae</taxon>
        <taxon>Pseudooceanicola</taxon>
    </lineage>
</organism>
<dbReference type="InterPro" id="IPR023346">
    <property type="entry name" value="Lysozyme-like_dom_sf"/>
</dbReference>
<dbReference type="RefSeq" id="WP_119400043.1">
    <property type="nucleotide sequence ID" value="NZ_QWJJ01000014.1"/>
</dbReference>